<comment type="caution">
    <text evidence="1">The sequence shown here is derived from an EMBL/GenBank/DDBJ whole genome shotgun (WGS) entry which is preliminary data.</text>
</comment>
<protein>
    <recommendedName>
        <fullName evidence="3">DUF2066 domain-containing protein</fullName>
    </recommendedName>
</protein>
<dbReference type="Proteomes" id="UP000626370">
    <property type="component" value="Unassembled WGS sequence"/>
</dbReference>
<dbReference type="EMBL" id="BNAH01000013">
    <property type="protein sequence ID" value="GHE97919.1"/>
    <property type="molecule type" value="Genomic_DNA"/>
</dbReference>
<reference evidence="2" key="1">
    <citation type="journal article" date="2019" name="Int. J. Syst. Evol. Microbiol.">
        <title>The Global Catalogue of Microorganisms (GCM) 10K type strain sequencing project: providing services to taxonomists for standard genome sequencing and annotation.</title>
        <authorList>
            <consortium name="The Broad Institute Genomics Platform"/>
            <consortium name="The Broad Institute Genome Sequencing Center for Infectious Disease"/>
            <person name="Wu L."/>
            <person name="Ma J."/>
        </authorList>
    </citation>
    <scope>NUCLEOTIDE SEQUENCE [LARGE SCALE GENOMIC DNA]</scope>
    <source>
        <strain evidence="2">CGMCC 1.15922</strain>
    </source>
</reference>
<gene>
    <name evidence="1" type="ORF">GCM10011501_29270</name>
</gene>
<evidence type="ECO:0008006" key="3">
    <source>
        <dbReference type="Google" id="ProtNLM"/>
    </source>
</evidence>
<dbReference type="RefSeq" id="WP_189379000.1">
    <property type="nucleotide sequence ID" value="NZ_BNAH01000013.1"/>
</dbReference>
<dbReference type="InterPro" id="IPR018642">
    <property type="entry name" value="DUF2066"/>
</dbReference>
<name>A0ABQ3J167_9GAMM</name>
<accession>A0ABQ3J167</accession>
<evidence type="ECO:0000313" key="2">
    <source>
        <dbReference type="Proteomes" id="UP000626370"/>
    </source>
</evidence>
<sequence length="351" mass="39213">MSSAIEVTDLYVAKIEVSSQSSKERGQALKSALASVFLKVGGQQQVLSQPEIRSALSRYNHYLSKYHYEKKADQNYLVATFDEIKINQLFINSNISLWGSLRPQVLFWIVNEDGLSRKIVSGSNSPEIQQQLLSFSQKRGLPILMPLMDLTDANMISISDVWGRFSGPIIQASNRYLAETVIALRISNRSLLSEQELQTAESCPLCQPSFVLDWYLVSDASNASSFNVGQSYQGLDKEVLLSQALSDITDEIYQNYALSSDESNEYIIDVANVTSLTIYTELTEFLTQLSSVQSIQLLSAQGDNRRFKLTLLGSKQALMSSLKLNQSLKQAYDPLGPVVEDAVPVFYWSKL</sequence>
<keyword evidence="2" id="KW-1185">Reference proteome</keyword>
<dbReference type="Pfam" id="PF09839">
    <property type="entry name" value="DUF2066"/>
    <property type="match status" value="1"/>
</dbReference>
<evidence type="ECO:0000313" key="1">
    <source>
        <dbReference type="EMBL" id="GHE97919.1"/>
    </source>
</evidence>
<proteinExistence type="predicted"/>
<organism evidence="1 2">
    <name type="scientific">Thalassotalea profundi</name>
    <dbReference type="NCBI Taxonomy" id="2036687"/>
    <lineage>
        <taxon>Bacteria</taxon>
        <taxon>Pseudomonadati</taxon>
        <taxon>Pseudomonadota</taxon>
        <taxon>Gammaproteobacteria</taxon>
        <taxon>Alteromonadales</taxon>
        <taxon>Colwelliaceae</taxon>
        <taxon>Thalassotalea</taxon>
    </lineage>
</organism>